<accession>A0AAN9AHL2</accession>
<keyword evidence="1" id="KW-1133">Transmembrane helix</keyword>
<keyword evidence="1" id="KW-0812">Transmembrane</keyword>
<evidence type="ECO:0000313" key="2">
    <source>
        <dbReference type="EMBL" id="KAK7087053.1"/>
    </source>
</evidence>
<keyword evidence="3" id="KW-1185">Reference proteome</keyword>
<protein>
    <submittedName>
        <fullName evidence="2">Uncharacterized protein</fullName>
    </submittedName>
</protein>
<sequence length="62" mass="7323">MENEYWIHFVFSILNFNGLHLNLFLTLAVGKLLCAYQNAYHRSVICQPHSIEEIFRTPKDLN</sequence>
<proteinExistence type="predicted"/>
<comment type="caution">
    <text evidence="2">The sequence shown here is derived from an EMBL/GenBank/DDBJ whole genome shotgun (WGS) entry which is preliminary data.</text>
</comment>
<evidence type="ECO:0000256" key="1">
    <source>
        <dbReference type="SAM" id="Phobius"/>
    </source>
</evidence>
<name>A0AAN9AHL2_HALRR</name>
<dbReference type="Proteomes" id="UP001381693">
    <property type="component" value="Unassembled WGS sequence"/>
</dbReference>
<gene>
    <name evidence="2" type="ORF">SK128_007062</name>
</gene>
<dbReference type="AlphaFoldDB" id="A0AAN9AHL2"/>
<dbReference type="EMBL" id="JAXCGZ010000014">
    <property type="protein sequence ID" value="KAK7087053.1"/>
    <property type="molecule type" value="Genomic_DNA"/>
</dbReference>
<feature type="transmembrane region" description="Helical" evidence="1">
    <location>
        <begin position="6"/>
        <end position="33"/>
    </location>
</feature>
<reference evidence="2 3" key="1">
    <citation type="submission" date="2023-11" db="EMBL/GenBank/DDBJ databases">
        <title>Halocaridina rubra genome assembly.</title>
        <authorList>
            <person name="Smith C."/>
        </authorList>
    </citation>
    <scope>NUCLEOTIDE SEQUENCE [LARGE SCALE GENOMIC DNA]</scope>
    <source>
        <strain evidence="2">EP-1</strain>
        <tissue evidence="2">Whole</tissue>
    </source>
</reference>
<organism evidence="2 3">
    <name type="scientific">Halocaridina rubra</name>
    <name type="common">Hawaiian red shrimp</name>
    <dbReference type="NCBI Taxonomy" id="373956"/>
    <lineage>
        <taxon>Eukaryota</taxon>
        <taxon>Metazoa</taxon>
        <taxon>Ecdysozoa</taxon>
        <taxon>Arthropoda</taxon>
        <taxon>Crustacea</taxon>
        <taxon>Multicrustacea</taxon>
        <taxon>Malacostraca</taxon>
        <taxon>Eumalacostraca</taxon>
        <taxon>Eucarida</taxon>
        <taxon>Decapoda</taxon>
        <taxon>Pleocyemata</taxon>
        <taxon>Caridea</taxon>
        <taxon>Atyoidea</taxon>
        <taxon>Atyidae</taxon>
        <taxon>Halocaridina</taxon>
    </lineage>
</organism>
<evidence type="ECO:0000313" key="3">
    <source>
        <dbReference type="Proteomes" id="UP001381693"/>
    </source>
</evidence>
<keyword evidence="1" id="KW-0472">Membrane</keyword>